<organism evidence="2 3">
    <name type="scientific">Sphingomicrobium sediminis</name>
    <dbReference type="NCBI Taxonomy" id="2950949"/>
    <lineage>
        <taxon>Bacteria</taxon>
        <taxon>Pseudomonadati</taxon>
        <taxon>Pseudomonadota</taxon>
        <taxon>Alphaproteobacteria</taxon>
        <taxon>Sphingomonadales</taxon>
        <taxon>Sphingomonadaceae</taxon>
        <taxon>Sphingomicrobium</taxon>
    </lineage>
</organism>
<sequence length="126" mass="13079">MLTRTLLALAMLMLAAIPSGFMPVATASGWVLHPCPAQQVADMGEMIHHADMDHGEMGASHVDHETAFEKPDCGFAGVAQAALGGSDAMKLSTAQAGDLRDPLELAAIIGAQRRAPRPPSRAPPSA</sequence>
<evidence type="ECO:0000313" key="2">
    <source>
        <dbReference type="EMBL" id="MCM8557360.1"/>
    </source>
</evidence>
<name>A0A9X2EH01_9SPHN</name>
<feature type="chain" id="PRO_5040822123" evidence="1">
    <location>
        <begin position="28"/>
        <end position="126"/>
    </location>
</feature>
<comment type="caution">
    <text evidence="2">The sequence shown here is derived from an EMBL/GenBank/DDBJ whole genome shotgun (WGS) entry which is preliminary data.</text>
</comment>
<dbReference type="InterPro" id="IPR021333">
    <property type="entry name" value="DUF2946"/>
</dbReference>
<accession>A0A9X2EH01</accession>
<proteinExistence type="predicted"/>
<keyword evidence="1" id="KW-0732">Signal</keyword>
<evidence type="ECO:0000256" key="1">
    <source>
        <dbReference type="SAM" id="SignalP"/>
    </source>
</evidence>
<feature type="signal peptide" evidence="1">
    <location>
        <begin position="1"/>
        <end position="27"/>
    </location>
</feature>
<evidence type="ECO:0000313" key="3">
    <source>
        <dbReference type="Proteomes" id="UP001155128"/>
    </source>
</evidence>
<dbReference type="AlphaFoldDB" id="A0A9X2EH01"/>
<dbReference type="EMBL" id="JAMSHT010000001">
    <property type="protein sequence ID" value="MCM8557360.1"/>
    <property type="molecule type" value="Genomic_DNA"/>
</dbReference>
<protein>
    <submittedName>
        <fullName evidence="2">DUF2946 family protein</fullName>
    </submittedName>
</protein>
<dbReference type="RefSeq" id="WP_252113361.1">
    <property type="nucleotide sequence ID" value="NZ_JAMSHT010000001.1"/>
</dbReference>
<dbReference type="Proteomes" id="UP001155128">
    <property type="component" value="Unassembled WGS sequence"/>
</dbReference>
<gene>
    <name evidence="2" type="ORF">NDO55_05950</name>
</gene>
<reference evidence="2" key="1">
    <citation type="submission" date="2022-06" db="EMBL/GenBank/DDBJ databases">
        <title>Sphingomicrobium sedimins sp. nov., a marine bacterium isolated from tidal flat.</title>
        <authorList>
            <person name="Kim C.-H."/>
            <person name="Yoo Y."/>
            <person name="Kim J.-J."/>
        </authorList>
    </citation>
    <scope>NUCLEOTIDE SEQUENCE</scope>
    <source>
        <strain evidence="2">GRR-S6-50</strain>
    </source>
</reference>
<keyword evidence="3" id="KW-1185">Reference proteome</keyword>
<dbReference type="Pfam" id="PF11162">
    <property type="entry name" value="DUF2946"/>
    <property type="match status" value="1"/>
</dbReference>